<evidence type="ECO:0000256" key="4">
    <source>
        <dbReference type="ARBA" id="ARBA00022490"/>
    </source>
</evidence>
<dbReference type="InterPro" id="IPR035240">
    <property type="entry name" value="SprT_Zn_ribbon"/>
</dbReference>
<evidence type="ECO:0000259" key="9">
    <source>
        <dbReference type="SMART" id="SM00731"/>
    </source>
</evidence>
<dbReference type="HAMAP" id="MF_00746">
    <property type="entry name" value="SprT"/>
    <property type="match status" value="1"/>
</dbReference>
<dbReference type="PANTHER" id="PTHR38773:SF1">
    <property type="entry name" value="PROTEIN SPRT"/>
    <property type="match status" value="1"/>
</dbReference>
<dbReference type="Proteomes" id="UP000316416">
    <property type="component" value="Chromosome"/>
</dbReference>
<keyword evidence="5 7" id="KW-0479">Metal-binding</keyword>
<keyword evidence="10" id="KW-0378">Hydrolase</keyword>
<evidence type="ECO:0000313" key="11">
    <source>
        <dbReference type="Proteomes" id="UP000316416"/>
    </source>
</evidence>
<evidence type="ECO:0000256" key="6">
    <source>
        <dbReference type="ARBA" id="ARBA00022833"/>
    </source>
</evidence>
<keyword evidence="10" id="KW-0482">Metalloprotease</keyword>
<comment type="similarity">
    <text evidence="2 7">Belongs to the SprT family.</text>
</comment>
<dbReference type="Pfam" id="PF17283">
    <property type="entry name" value="Zn_ribbon_SprT"/>
    <property type="match status" value="1"/>
</dbReference>
<dbReference type="NCBIfam" id="NF003421">
    <property type="entry name" value="PRK04860.1"/>
    <property type="match status" value="1"/>
</dbReference>
<dbReference type="InterPro" id="IPR006640">
    <property type="entry name" value="SprT-like_domain"/>
</dbReference>
<dbReference type="RefSeq" id="WP_142871978.1">
    <property type="nucleotide sequence ID" value="NZ_CP045503.2"/>
</dbReference>
<feature type="region of interest" description="Disordered" evidence="8">
    <location>
        <begin position="1"/>
        <end position="22"/>
    </location>
</feature>
<evidence type="ECO:0000256" key="7">
    <source>
        <dbReference type="HAMAP-Rule" id="MF_00746"/>
    </source>
</evidence>
<proteinExistence type="inferred from homology"/>
<feature type="binding site" evidence="7">
    <location>
        <position position="110"/>
    </location>
    <ligand>
        <name>Zn(2+)</name>
        <dbReference type="ChEBI" id="CHEBI:29105"/>
    </ligand>
</feature>
<dbReference type="EMBL" id="CP045503">
    <property type="protein sequence ID" value="QPG56598.1"/>
    <property type="molecule type" value="Genomic_DNA"/>
</dbReference>
<reference evidence="10" key="1">
    <citation type="submission" date="2021-07" db="EMBL/GenBank/DDBJ databases">
        <title>Shewanella sp. YLB-07 whole genome sequence.</title>
        <authorList>
            <person name="Yu L."/>
        </authorList>
    </citation>
    <scope>NUCLEOTIDE SEQUENCE</scope>
    <source>
        <strain evidence="10">YLB-08</strain>
    </source>
</reference>
<sequence length="194" mass="22287">MFNFFRSPKVPPSAPIKPDSAKKLTSKGSIKIIKQTNEQIQIIERIEQAYCLAEAFFNRSFTRPEIGFKLRGKSAGTAHLQENRLRFNPVLLTENIEIFHQEVVPHEICHLIAYQLYGRVKPHGREWQGLMAQVFKLKPSTTHSLNVSSVKGKSFSYSCGCGPISLTIRRHNKVVRGETKYRCRRCKQELTKEN</sequence>
<dbReference type="GO" id="GO:0008237">
    <property type="term" value="F:metallopeptidase activity"/>
    <property type="evidence" value="ECO:0007669"/>
    <property type="project" value="UniProtKB-KW"/>
</dbReference>
<feature type="binding site" evidence="7">
    <location>
        <position position="106"/>
    </location>
    <ligand>
        <name>Zn(2+)</name>
        <dbReference type="ChEBI" id="CHEBI:29105"/>
    </ligand>
</feature>
<comment type="subcellular location">
    <subcellularLocation>
        <location evidence="1 7">Cytoplasm</location>
    </subcellularLocation>
</comment>
<evidence type="ECO:0000256" key="3">
    <source>
        <dbReference type="ARBA" id="ARBA00020082"/>
    </source>
</evidence>
<feature type="active site" evidence="7">
    <location>
        <position position="107"/>
    </location>
</feature>
<keyword evidence="6 7" id="KW-0862">Zinc</keyword>
<evidence type="ECO:0000256" key="5">
    <source>
        <dbReference type="ARBA" id="ARBA00022723"/>
    </source>
</evidence>
<accession>A0ABX6V2T0</accession>
<name>A0ABX6V2T0_9GAMM</name>
<evidence type="ECO:0000256" key="8">
    <source>
        <dbReference type="SAM" id="MobiDB-lite"/>
    </source>
</evidence>
<keyword evidence="10" id="KW-0645">Protease</keyword>
<dbReference type="PANTHER" id="PTHR38773">
    <property type="entry name" value="PROTEIN SPRT"/>
    <property type="match status" value="1"/>
</dbReference>
<keyword evidence="4 7" id="KW-0963">Cytoplasm</keyword>
<evidence type="ECO:0000256" key="1">
    <source>
        <dbReference type="ARBA" id="ARBA00004496"/>
    </source>
</evidence>
<dbReference type="Pfam" id="PF10263">
    <property type="entry name" value="SprT-like"/>
    <property type="match status" value="1"/>
</dbReference>
<feature type="domain" description="SprT-like" evidence="9">
    <location>
        <begin position="44"/>
        <end position="193"/>
    </location>
</feature>
<comment type="cofactor">
    <cofactor evidence="7">
        <name>Zn(2+)</name>
        <dbReference type="ChEBI" id="CHEBI:29105"/>
    </cofactor>
    <text evidence="7">Binds 1 zinc ion.</text>
</comment>
<dbReference type="SMART" id="SM00731">
    <property type="entry name" value="SprT"/>
    <property type="match status" value="1"/>
</dbReference>
<gene>
    <name evidence="7" type="primary">sprT</name>
    <name evidence="10" type="ORF">FM038_003525</name>
</gene>
<organism evidence="10 11">
    <name type="scientific">Shewanella eurypsychrophilus</name>
    <dbReference type="NCBI Taxonomy" id="2593656"/>
    <lineage>
        <taxon>Bacteria</taxon>
        <taxon>Pseudomonadati</taxon>
        <taxon>Pseudomonadota</taxon>
        <taxon>Gammaproteobacteria</taxon>
        <taxon>Alteromonadales</taxon>
        <taxon>Shewanellaceae</taxon>
        <taxon>Shewanella</taxon>
    </lineage>
</organism>
<dbReference type="InterPro" id="IPR023483">
    <property type="entry name" value="Uncharacterised_SprT"/>
</dbReference>
<protein>
    <recommendedName>
        <fullName evidence="3 7">Protein SprT</fullName>
    </recommendedName>
</protein>
<evidence type="ECO:0000313" key="10">
    <source>
        <dbReference type="EMBL" id="QPG56598.1"/>
    </source>
</evidence>
<evidence type="ECO:0000256" key="2">
    <source>
        <dbReference type="ARBA" id="ARBA00006591"/>
    </source>
</evidence>
<keyword evidence="11" id="KW-1185">Reference proteome</keyword>